<dbReference type="Proteomes" id="UP001061991">
    <property type="component" value="Plasmid p_unnamed2"/>
</dbReference>
<protein>
    <submittedName>
        <fullName evidence="1">Uncharacterized protein</fullName>
    </submittedName>
</protein>
<proteinExistence type="predicted"/>
<reference evidence="1" key="1">
    <citation type="submission" date="2022-09" db="EMBL/GenBank/DDBJ databases">
        <title>Interaction between co-microsymbionts with complementary sets of symbiotic genes in legume-rhizobium systems.</title>
        <authorList>
            <person name="Safronova V."/>
            <person name="Sazanova A."/>
            <person name="Afonin A."/>
            <person name="Chirak E."/>
        </authorList>
    </citation>
    <scope>NUCLEOTIDE SEQUENCE</scope>
    <source>
        <strain evidence="1">A18/3m</strain>
    </source>
</reference>
<sequence>MPRRPVLIQSFETRRLLRTVRILHRNRLLECLEALKNSDGLTRNQLADQLSLQPVTISLLVRRLVDAELAVGRFIHTGKVRGRPVTTFFINPAGLYFMGVHVDAKFISCGLIDLKMNQISHTIRPVRCENGLKAEIASIVRTAVFESQTPGHKIFGVGICISNDFASSLNAAGESALTIRSVSQEDTGDWKIQMYTREAANCAFVESEPPVLQIEPQSRPALNGSTGTVCFGAALLLQKSLFRNENSRQA</sequence>
<evidence type="ECO:0000313" key="2">
    <source>
        <dbReference type="Proteomes" id="UP001061991"/>
    </source>
</evidence>
<name>A0ACD4CXK8_9HYPH</name>
<organism evidence="1 2">
    <name type="scientific">Phyllobacterium zundukense</name>
    <dbReference type="NCBI Taxonomy" id="1867719"/>
    <lineage>
        <taxon>Bacteria</taxon>
        <taxon>Pseudomonadati</taxon>
        <taxon>Pseudomonadota</taxon>
        <taxon>Alphaproteobacteria</taxon>
        <taxon>Hyphomicrobiales</taxon>
        <taxon>Phyllobacteriaceae</taxon>
        <taxon>Phyllobacterium</taxon>
    </lineage>
</organism>
<dbReference type="EMBL" id="CP104971">
    <property type="protein sequence ID" value="UXN58288.1"/>
    <property type="molecule type" value="Genomic_DNA"/>
</dbReference>
<keyword evidence="1" id="KW-0614">Plasmid</keyword>
<keyword evidence="2" id="KW-1185">Reference proteome</keyword>
<evidence type="ECO:0000313" key="1">
    <source>
        <dbReference type="EMBL" id="UXN58288.1"/>
    </source>
</evidence>
<accession>A0ACD4CXK8</accession>
<gene>
    <name evidence="1" type="ORF">N8E88_05635</name>
</gene>
<geneLocation type="plasmid" evidence="1 2">
    <name>p_unnamed2</name>
</geneLocation>